<accession>A0A517QL93</accession>
<dbReference type="Proteomes" id="UP000315724">
    <property type="component" value="Chromosome"/>
</dbReference>
<protein>
    <submittedName>
        <fullName evidence="1">Uncharacterized protein</fullName>
    </submittedName>
</protein>
<reference evidence="1 2" key="1">
    <citation type="submission" date="2019-02" db="EMBL/GenBank/DDBJ databases">
        <title>Deep-cultivation of Planctomycetes and their phenomic and genomic characterization uncovers novel biology.</title>
        <authorList>
            <person name="Wiegand S."/>
            <person name="Jogler M."/>
            <person name="Boedeker C."/>
            <person name="Pinto D."/>
            <person name="Vollmers J."/>
            <person name="Rivas-Marin E."/>
            <person name="Kohn T."/>
            <person name="Peeters S.H."/>
            <person name="Heuer A."/>
            <person name="Rast P."/>
            <person name="Oberbeckmann S."/>
            <person name="Bunk B."/>
            <person name="Jeske O."/>
            <person name="Meyerdierks A."/>
            <person name="Storesund J.E."/>
            <person name="Kallscheuer N."/>
            <person name="Luecker S."/>
            <person name="Lage O.M."/>
            <person name="Pohl T."/>
            <person name="Merkel B.J."/>
            <person name="Hornburger P."/>
            <person name="Mueller R.-W."/>
            <person name="Bruemmer F."/>
            <person name="Labrenz M."/>
            <person name="Spormann A.M."/>
            <person name="Op den Camp H."/>
            <person name="Overmann J."/>
            <person name="Amann R."/>
            <person name="Jetten M.S.M."/>
            <person name="Mascher T."/>
            <person name="Medema M.H."/>
            <person name="Devos D.P."/>
            <person name="Kaster A.-K."/>
            <person name="Ovreas L."/>
            <person name="Rohde M."/>
            <person name="Galperin M.Y."/>
            <person name="Jogler C."/>
        </authorList>
    </citation>
    <scope>NUCLEOTIDE SEQUENCE [LARGE SCALE GENOMIC DNA]</scope>
    <source>
        <strain evidence="1 2">Mal48</strain>
    </source>
</reference>
<gene>
    <name evidence="1" type="ORF">Mal48_16270</name>
</gene>
<name>A0A517QL93_9PLAN</name>
<evidence type="ECO:0000313" key="1">
    <source>
        <dbReference type="EMBL" id="QDT32381.1"/>
    </source>
</evidence>
<dbReference type="AlphaFoldDB" id="A0A517QL93"/>
<keyword evidence="2" id="KW-1185">Reference proteome</keyword>
<dbReference type="EMBL" id="CP036267">
    <property type="protein sequence ID" value="QDT32381.1"/>
    <property type="molecule type" value="Genomic_DNA"/>
</dbReference>
<organism evidence="1 2">
    <name type="scientific">Thalassoglobus polymorphus</name>
    <dbReference type="NCBI Taxonomy" id="2527994"/>
    <lineage>
        <taxon>Bacteria</taxon>
        <taxon>Pseudomonadati</taxon>
        <taxon>Planctomycetota</taxon>
        <taxon>Planctomycetia</taxon>
        <taxon>Planctomycetales</taxon>
        <taxon>Planctomycetaceae</taxon>
        <taxon>Thalassoglobus</taxon>
    </lineage>
</organism>
<proteinExistence type="predicted"/>
<evidence type="ECO:0000313" key="2">
    <source>
        <dbReference type="Proteomes" id="UP000315724"/>
    </source>
</evidence>
<dbReference type="KEGG" id="tpol:Mal48_16270"/>
<sequence>MLIVKPKRTLVDWLLARHYDDALQSILHHVQQVFESDKRIDHVRWFTQQEYDSNKMQQGTKHRNL</sequence>